<protein>
    <submittedName>
        <fullName evidence="7">ATP-binding cassette domain-containing protein</fullName>
    </submittedName>
</protein>
<dbReference type="InterPro" id="IPR017871">
    <property type="entry name" value="ABC_transporter-like_CS"/>
</dbReference>
<dbReference type="PANTHER" id="PTHR43776">
    <property type="entry name" value="TRANSPORT ATP-BINDING PROTEIN"/>
    <property type="match status" value="1"/>
</dbReference>
<keyword evidence="8" id="KW-1185">Reference proteome</keyword>
<proteinExistence type="inferred from homology"/>
<keyword evidence="5" id="KW-1133">Transmembrane helix</keyword>
<dbReference type="SUPFAM" id="SSF52540">
    <property type="entry name" value="P-loop containing nucleoside triphosphate hydrolases"/>
    <property type="match status" value="1"/>
</dbReference>
<name>A0ABV2DPN0_9HYPH</name>
<evidence type="ECO:0000313" key="7">
    <source>
        <dbReference type="EMBL" id="MET2832041.1"/>
    </source>
</evidence>
<dbReference type="PROSITE" id="PS50893">
    <property type="entry name" value="ABC_TRANSPORTER_2"/>
    <property type="match status" value="1"/>
</dbReference>
<comment type="similarity">
    <text evidence="1">Belongs to the ABC transporter superfamily.</text>
</comment>
<keyword evidence="3" id="KW-0547">Nucleotide-binding</keyword>
<dbReference type="PANTHER" id="PTHR43776:SF7">
    <property type="entry name" value="D,D-DIPEPTIDE TRANSPORT ATP-BINDING PROTEIN DDPF-RELATED"/>
    <property type="match status" value="1"/>
</dbReference>
<reference evidence="7 8" key="1">
    <citation type="submission" date="2024-06" db="EMBL/GenBank/DDBJ databases">
        <authorList>
            <person name="Kim D.-U."/>
        </authorList>
    </citation>
    <scope>NUCLEOTIDE SEQUENCE [LARGE SCALE GENOMIC DNA]</scope>
    <source>
        <strain evidence="7 8">KACC15460</strain>
    </source>
</reference>
<evidence type="ECO:0000256" key="3">
    <source>
        <dbReference type="ARBA" id="ARBA00022741"/>
    </source>
</evidence>
<keyword evidence="5" id="KW-0812">Transmembrane</keyword>
<dbReference type="Pfam" id="PF00005">
    <property type="entry name" value="ABC_tran"/>
    <property type="match status" value="1"/>
</dbReference>
<evidence type="ECO:0000256" key="2">
    <source>
        <dbReference type="ARBA" id="ARBA00022448"/>
    </source>
</evidence>
<dbReference type="GO" id="GO:0005524">
    <property type="term" value="F:ATP binding"/>
    <property type="evidence" value="ECO:0007669"/>
    <property type="project" value="UniProtKB-KW"/>
</dbReference>
<sequence>MLRIGVDVGGTNTDAALLKGQALRRARQKIGVVSQNPYLSLSPRLTIAEILAEPMLAQGQRPGPSMRRKIAGLLSDCGLPADFLERRARELSGGQAQRVAIARALALEPGLMILDEPTSALDVSVQAQILNLLSDLKESRGLSMLLVTHNLKAVAHISDALHVSRRCCRIWQGRRSDESAHSGIHARTALLWPSHQANTLGKFHHGPTRFLSNARSLRDKMNSRVKAFGQAMDILAMDYGAPGGCAANIGFIGFFVAKIRGLPVSFRTVPRSHYGRTSVSVRYNEVVGSPSSSIMLATAAIATIGLFAALPTRLLSGNDLRP</sequence>
<gene>
    <name evidence="7" type="ORF">ABVQ20_34345</name>
</gene>
<evidence type="ECO:0000256" key="5">
    <source>
        <dbReference type="SAM" id="Phobius"/>
    </source>
</evidence>
<evidence type="ECO:0000256" key="4">
    <source>
        <dbReference type="ARBA" id="ARBA00022840"/>
    </source>
</evidence>
<dbReference type="RefSeq" id="WP_354464270.1">
    <property type="nucleotide sequence ID" value="NZ_JBEWSZ010000007.1"/>
</dbReference>
<feature type="transmembrane region" description="Helical" evidence="5">
    <location>
        <begin position="294"/>
        <end position="315"/>
    </location>
</feature>
<evidence type="ECO:0000313" key="8">
    <source>
        <dbReference type="Proteomes" id="UP001548832"/>
    </source>
</evidence>
<evidence type="ECO:0000256" key="1">
    <source>
        <dbReference type="ARBA" id="ARBA00005417"/>
    </source>
</evidence>
<keyword evidence="4 7" id="KW-0067">ATP-binding</keyword>
<dbReference type="Proteomes" id="UP001548832">
    <property type="component" value="Unassembled WGS sequence"/>
</dbReference>
<keyword evidence="5" id="KW-0472">Membrane</keyword>
<dbReference type="EMBL" id="JBEWSZ010000007">
    <property type="protein sequence ID" value="MET2832041.1"/>
    <property type="molecule type" value="Genomic_DNA"/>
</dbReference>
<feature type="domain" description="ABC transporter" evidence="6">
    <location>
        <begin position="2"/>
        <end position="191"/>
    </location>
</feature>
<evidence type="ECO:0000259" key="6">
    <source>
        <dbReference type="PROSITE" id="PS50893"/>
    </source>
</evidence>
<dbReference type="InterPro" id="IPR027417">
    <property type="entry name" value="P-loop_NTPase"/>
</dbReference>
<dbReference type="Gene3D" id="3.40.50.300">
    <property type="entry name" value="P-loop containing nucleotide triphosphate hydrolases"/>
    <property type="match status" value="1"/>
</dbReference>
<keyword evidence="2" id="KW-0813">Transport</keyword>
<accession>A0ABV2DPN0</accession>
<organism evidence="7 8">
    <name type="scientific">Mesorhizobium shangrilense</name>
    <dbReference type="NCBI Taxonomy" id="460060"/>
    <lineage>
        <taxon>Bacteria</taxon>
        <taxon>Pseudomonadati</taxon>
        <taxon>Pseudomonadota</taxon>
        <taxon>Alphaproteobacteria</taxon>
        <taxon>Hyphomicrobiales</taxon>
        <taxon>Phyllobacteriaceae</taxon>
        <taxon>Mesorhizobium</taxon>
    </lineage>
</organism>
<dbReference type="InterPro" id="IPR050319">
    <property type="entry name" value="ABC_transp_ATP-bind"/>
</dbReference>
<comment type="caution">
    <text evidence="7">The sequence shown here is derived from an EMBL/GenBank/DDBJ whole genome shotgun (WGS) entry which is preliminary data.</text>
</comment>
<dbReference type="PROSITE" id="PS00211">
    <property type="entry name" value="ABC_TRANSPORTER_1"/>
    <property type="match status" value="1"/>
</dbReference>
<dbReference type="InterPro" id="IPR003439">
    <property type="entry name" value="ABC_transporter-like_ATP-bd"/>
</dbReference>